<dbReference type="Proteomes" id="UP000624244">
    <property type="component" value="Unassembled WGS sequence"/>
</dbReference>
<gene>
    <name evidence="2" type="ORF">GGP41_003396</name>
</gene>
<proteinExistence type="predicted"/>
<feature type="chain" id="PRO_5034083732" description="Amine oxidase domain-containing protein" evidence="1">
    <location>
        <begin position="25"/>
        <end position="477"/>
    </location>
</feature>
<protein>
    <recommendedName>
        <fullName evidence="4">Amine oxidase domain-containing protein</fullName>
    </recommendedName>
</protein>
<dbReference type="Pfam" id="PF13450">
    <property type="entry name" value="NAD_binding_8"/>
    <property type="match status" value="1"/>
</dbReference>
<evidence type="ECO:0000313" key="2">
    <source>
        <dbReference type="EMBL" id="KAF5847075.1"/>
    </source>
</evidence>
<dbReference type="SUPFAM" id="SSF51905">
    <property type="entry name" value="FAD/NAD(P)-binding domain"/>
    <property type="match status" value="1"/>
</dbReference>
<dbReference type="InterPro" id="IPR036188">
    <property type="entry name" value="FAD/NAD-bd_sf"/>
</dbReference>
<comment type="caution">
    <text evidence="2">The sequence shown here is derived from an EMBL/GenBank/DDBJ whole genome shotgun (WGS) entry which is preliminary data.</text>
</comment>
<sequence length="477" mass="52219">MHSFALATASALLASSILLQPINAYVGASSYSHGSCPSVVERDVIVVGGGSGGTYASVQLAARGKSVAVIEREARLGGNVATYIDPKTNQTTDYGVILYTNTSVARNYFHQLGVEYGPYEGYFPNGSTKYLDYKTGAELPTPAPGNATAANEIYLKQMQSYGNLFSTPGYFLPDPVPEDLLLPWGEWLKKYNATAMAYDVFYVQAGNALELLTLHIMKYYSTLEFTTDRLYTSNRGNQIIYNTAYNKLGGAENVLLESNIKKITRTANGVTAVIERPCGTQTIHAKKLVIAIRPRYVDLAPFLDLRPNEIKITKEFSNIHTWTCILNGTGLPLDTGYELVDPSAEGGIPPLPETLGISQSGIKDVEARAFWWSSAKEITREEAASSLQGRAEFVQKAMNTTSPPGEKPTINGLLDHSPYFLYPSRDAVANGFYKDMNAMQGQYNTYWTGAAWESESSAATWGFTEEVMLPQLLKALN</sequence>
<keyword evidence="1" id="KW-0732">Signal</keyword>
<evidence type="ECO:0008006" key="4">
    <source>
        <dbReference type="Google" id="ProtNLM"/>
    </source>
</evidence>
<reference evidence="2" key="1">
    <citation type="submission" date="2019-11" db="EMBL/GenBank/DDBJ databases">
        <title>Bipolaris sorokiniana Genome sequencing.</title>
        <authorList>
            <person name="Wang H."/>
        </authorList>
    </citation>
    <scope>NUCLEOTIDE SEQUENCE</scope>
</reference>
<dbReference type="Gene3D" id="1.10.405.20">
    <property type="match status" value="1"/>
</dbReference>
<name>A0A8H5ZD29_COCSA</name>
<dbReference type="Gene3D" id="3.50.50.60">
    <property type="entry name" value="FAD/NAD(P)-binding domain"/>
    <property type="match status" value="1"/>
</dbReference>
<accession>A0A8H5ZD29</accession>
<organism evidence="2 3">
    <name type="scientific">Cochliobolus sativus</name>
    <name type="common">Common root rot and spot blotch fungus</name>
    <name type="synonym">Bipolaris sorokiniana</name>
    <dbReference type="NCBI Taxonomy" id="45130"/>
    <lineage>
        <taxon>Eukaryota</taxon>
        <taxon>Fungi</taxon>
        <taxon>Dikarya</taxon>
        <taxon>Ascomycota</taxon>
        <taxon>Pezizomycotina</taxon>
        <taxon>Dothideomycetes</taxon>
        <taxon>Pleosporomycetidae</taxon>
        <taxon>Pleosporales</taxon>
        <taxon>Pleosporineae</taxon>
        <taxon>Pleosporaceae</taxon>
        <taxon>Bipolaris</taxon>
    </lineage>
</organism>
<dbReference type="EMBL" id="WNKQ01000014">
    <property type="protein sequence ID" value="KAF5847075.1"/>
    <property type="molecule type" value="Genomic_DNA"/>
</dbReference>
<feature type="signal peptide" evidence="1">
    <location>
        <begin position="1"/>
        <end position="24"/>
    </location>
</feature>
<dbReference type="Gene3D" id="3.30.70.1990">
    <property type="match status" value="1"/>
</dbReference>
<dbReference type="AlphaFoldDB" id="A0A8H5ZD29"/>
<evidence type="ECO:0000313" key="3">
    <source>
        <dbReference type="Proteomes" id="UP000624244"/>
    </source>
</evidence>
<evidence type="ECO:0000256" key="1">
    <source>
        <dbReference type="SAM" id="SignalP"/>
    </source>
</evidence>